<sequence>MAGRIRSSEGLERLASGGTGFYPLANLPAEKRFDLRKHHSKGAARMTHLCGIPGSGLHRRLVRHYGGNSPHAPEGWAMASKRIRLAQRRKAAGFTQEGLAEYLGVERSTVGRWESADTEPQAWLRPKLARALKVSSGELQALLDDVTATDVRPSERMTYALENPGSADLMVVAYLHEQLRKLDESYDQEASTALLGRAGQLHGQVRFLRENAANPRVRRALFAVEADSATFMGQLVWDVSQRRDHHAPVLYFKEAVGAAKHAHDPSTEAYATLRMSFVALYGEKNPGRGVTLAEQAAEAAKLVSPSLTGLSLLHVAEGYAMTGALAECEDALKKAETQFDRVHPDDVAAPYYTVNEFNRLTGSCYLFLDLPERAEPILRMTSRALASKKKSQAIALGNLTLALIRQSKLDEAASVMHRTIDAVELTRGGGGLNLAFSAGRELRQWRNEPWAQEINDRLLALMAI</sequence>
<dbReference type="SUPFAM" id="SSF47413">
    <property type="entry name" value="lambda repressor-like DNA-binding domains"/>
    <property type="match status" value="1"/>
</dbReference>
<protein>
    <recommendedName>
        <fullName evidence="1">HTH cro/C1-type domain-containing protein</fullName>
    </recommendedName>
</protein>
<dbReference type="InterPro" id="IPR010982">
    <property type="entry name" value="Lambda_DNA-bd_dom_sf"/>
</dbReference>
<dbReference type="PROSITE" id="PS50943">
    <property type="entry name" value="HTH_CROC1"/>
    <property type="match status" value="1"/>
</dbReference>
<dbReference type="Gene3D" id="1.10.260.40">
    <property type="entry name" value="lambda repressor-like DNA-binding domains"/>
    <property type="match status" value="1"/>
</dbReference>
<proteinExistence type="predicted"/>
<dbReference type="GO" id="GO:0003677">
    <property type="term" value="F:DNA binding"/>
    <property type="evidence" value="ECO:0007669"/>
    <property type="project" value="InterPro"/>
</dbReference>
<keyword evidence="3" id="KW-1185">Reference proteome</keyword>
<organism evidence="2 3">
    <name type="scientific">Streptomyces brasiliensis</name>
    <dbReference type="NCBI Taxonomy" id="1954"/>
    <lineage>
        <taxon>Bacteria</taxon>
        <taxon>Bacillati</taxon>
        <taxon>Actinomycetota</taxon>
        <taxon>Actinomycetes</taxon>
        <taxon>Kitasatosporales</taxon>
        <taxon>Streptomycetaceae</taxon>
        <taxon>Streptomyces</taxon>
    </lineage>
</organism>
<reference evidence="2" key="2">
    <citation type="submission" date="2020-09" db="EMBL/GenBank/DDBJ databases">
        <authorList>
            <person name="Sun Q."/>
            <person name="Ohkuma M."/>
        </authorList>
    </citation>
    <scope>NUCLEOTIDE SEQUENCE</scope>
    <source>
        <strain evidence="2">JCM 3086</strain>
    </source>
</reference>
<dbReference type="EMBL" id="BMQA01000013">
    <property type="protein sequence ID" value="GGJ27719.1"/>
    <property type="molecule type" value="Genomic_DNA"/>
</dbReference>
<reference evidence="2" key="1">
    <citation type="journal article" date="2014" name="Int. J. Syst. Evol. Microbiol.">
        <title>Complete genome sequence of Corynebacterium casei LMG S-19264T (=DSM 44701T), isolated from a smear-ripened cheese.</title>
        <authorList>
            <consortium name="US DOE Joint Genome Institute (JGI-PGF)"/>
            <person name="Walter F."/>
            <person name="Albersmeier A."/>
            <person name="Kalinowski J."/>
            <person name="Ruckert C."/>
        </authorList>
    </citation>
    <scope>NUCLEOTIDE SEQUENCE</scope>
    <source>
        <strain evidence="2">JCM 3086</strain>
    </source>
</reference>
<dbReference type="RefSeq" id="WP_229840534.1">
    <property type="nucleotide sequence ID" value="NZ_BMQA01000013.1"/>
</dbReference>
<dbReference type="Pfam" id="PF01381">
    <property type="entry name" value="HTH_3"/>
    <property type="match status" value="1"/>
</dbReference>
<dbReference type="Proteomes" id="UP000657574">
    <property type="component" value="Unassembled WGS sequence"/>
</dbReference>
<dbReference type="CDD" id="cd00093">
    <property type="entry name" value="HTH_XRE"/>
    <property type="match status" value="1"/>
</dbReference>
<dbReference type="InterPro" id="IPR001387">
    <property type="entry name" value="Cro/C1-type_HTH"/>
</dbReference>
<feature type="domain" description="HTH cro/C1-type" evidence="1">
    <location>
        <begin position="85"/>
        <end position="139"/>
    </location>
</feature>
<dbReference type="AlphaFoldDB" id="A0A917NTA5"/>
<name>A0A917NTA5_9ACTN</name>
<comment type="caution">
    <text evidence="2">The sequence shown here is derived from an EMBL/GenBank/DDBJ whole genome shotgun (WGS) entry which is preliminary data.</text>
</comment>
<gene>
    <name evidence="2" type="ORF">GCM10010121_043800</name>
</gene>
<accession>A0A917NTA5</accession>
<evidence type="ECO:0000259" key="1">
    <source>
        <dbReference type="PROSITE" id="PS50943"/>
    </source>
</evidence>
<evidence type="ECO:0000313" key="2">
    <source>
        <dbReference type="EMBL" id="GGJ27719.1"/>
    </source>
</evidence>
<evidence type="ECO:0000313" key="3">
    <source>
        <dbReference type="Proteomes" id="UP000657574"/>
    </source>
</evidence>
<dbReference type="SMART" id="SM00530">
    <property type="entry name" value="HTH_XRE"/>
    <property type="match status" value="1"/>
</dbReference>